<dbReference type="AlphaFoldDB" id="A0A3S0ZID8"/>
<dbReference type="SMART" id="SM00254">
    <property type="entry name" value="ShKT"/>
    <property type="match status" value="1"/>
</dbReference>
<dbReference type="Gene3D" id="1.10.10.1940">
    <property type="match status" value="1"/>
</dbReference>
<comment type="caution">
    <text evidence="4">The sequence shown here is derived from an EMBL/GenBank/DDBJ whole genome shotgun (WGS) entry which is preliminary data.</text>
</comment>
<evidence type="ECO:0000313" key="5">
    <source>
        <dbReference type="Proteomes" id="UP000271974"/>
    </source>
</evidence>
<dbReference type="EMBL" id="RQTK01000441">
    <property type="protein sequence ID" value="RUS79601.1"/>
    <property type="molecule type" value="Genomic_DNA"/>
</dbReference>
<sequence>QQANPVVRSLLWIFPLTFLLFGYSSASAWAGLECTDLYGDPEMCKTWQEQGECDVTDWMLENCQRACGLCDLDESEDERFLRIMQDIYKYRYREFPEHGSFVGFHDYDDKLESFTMA</sequence>
<dbReference type="PROSITE" id="PS51670">
    <property type="entry name" value="SHKT"/>
    <property type="match status" value="1"/>
</dbReference>
<dbReference type="OrthoDB" id="5959877at2759"/>
<evidence type="ECO:0000313" key="4">
    <source>
        <dbReference type="EMBL" id="RUS79601.1"/>
    </source>
</evidence>
<keyword evidence="5" id="KW-1185">Reference proteome</keyword>
<gene>
    <name evidence="4" type="ORF">EGW08_012649</name>
</gene>
<organism evidence="4 5">
    <name type="scientific">Elysia chlorotica</name>
    <name type="common">Eastern emerald elysia</name>
    <name type="synonym">Sea slug</name>
    <dbReference type="NCBI Taxonomy" id="188477"/>
    <lineage>
        <taxon>Eukaryota</taxon>
        <taxon>Metazoa</taxon>
        <taxon>Spiralia</taxon>
        <taxon>Lophotrochozoa</taxon>
        <taxon>Mollusca</taxon>
        <taxon>Gastropoda</taxon>
        <taxon>Heterobranchia</taxon>
        <taxon>Euthyneura</taxon>
        <taxon>Panpulmonata</taxon>
        <taxon>Sacoglossa</taxon>
        <taxon>Placobranchoidea</taxon>
        <taxon>Plakobranchidae</taxon>
        <taxon>Elysia</taxon>
    </lineage>
</organism>
<dbReference type="Pfam" id="PF01549">
    <property type="entry name" value="ShK"/>
    <property type="match status" value="1"/>
</dbReference>
<feature type="chain" id="PRO_5018750778" description="ShKT domain-containing protein" evidence="2">
    <location>
        <begin position="27"/>
        <end position="117"/>
    </location>
</feature>
<feature type="signal peptide" evidence="2">
    <location>
        <begin position="1"/>
        <end position="26"/>
    </location>
</feature>
<protein>
    <recommendedName>
        <fullName evidence="3">ShKT domain-containing protein</fullName>
    </recommendedName>
</protein>
<proteinExistence type="predicted"/>
<reference evidence="4 5" key="1">
    <citation type="submission" date="2019-01" db="EMBL/GenBank/DDBJ databases">
        <title>A draft genome assembly of the solar-powered sea slug Elysia chlorotica.</title>
        <authorList>
            <person name="Cai H."/>
            <person name="Li Q."/>
            <person name="Fang X."/>
            <person name="Li J."/>
            <person name="Curtis N.E."/>
            <person name="Altenburger A."/>
            <person name="Shibata T."/>
            <person name="Feng M."/>
            <person name="Maeda T."/>
            <person name="Schwartz J.A."/>
            <person name="Shigenobu S."/>
            <person name="Lundholm N."/>
            <person name="Nishiyama T."/>
            <person name="Yang H."/>
            <person name="Hasebe M."/>
            <person name="Li S."/>
            <person name="Pierce S.K."/>
            <person name="Wang J."/>
        </authorList>
    </citation>
    <scope>NUCLEOTIDE SEQUENCE [LARGE SCALE GENOMIC DNA]</scope>
    <source>
        <strain evidence="4">EC2010</strain>
        <tissue evidence="4">Whole organism of an adult</tissue>
    </source>
</reference>
<evidence type="ECO:0000256" key="2">
    <source>
        <dbReference type="SAM" id="SignalP"/>
    </source>
</evidence>
<accession>A0A3S0ZID8</accession>
<feature type="domain" description="ShKT" evidence="3">
    <location>
        <begin position="34"/>
        <end position="70"/>
    </location>
</feature>
<feature type="non-terminal residue" evidence="4">
    <location>
        <position position="1"/>
    </location>
</feature>
<name>A0A3S0ZID8_ELYCH</name>
<comment type="caution">
    <text evidence="1">Lacks conserved residue(s) required for the propagation of feature annotation.</text>
</comment>
<feature type="non-terminal residue" evidence="4">
    <location>
        <position position="117"/>
    </location>
</feature>
<keyword evidence="2" id="KW-0732">Signal</keyword>
<evidence type="ECO:0000256" key="1">
    <source>
        <dbReference type="PROSITE-ProRule" id="PRU01005"/>
    </source>
</evidence>
<dbReference type="Proteomes" id="UP000271974">
    <property type="component" value="Unassembled WGS sequence"/>
</dbReference>
<evidence type="ECO:0000259" key="3">
    <source>
        <dbReference type="PROSITE" id="PS51670"/>
    </source>
</evidence>
<dbReference type="InterPro" id="IPR003582">
    <property type="entry name" value="ShKT_dom"/>
</dbReference>